<evidence type="ECO:0000313" key="6">
    <source>
        <dbReference type="EMBL" id="KAL0257641.1"/>
    </source>
</evidence>
<dbReference type="CDD" id="cd00118">
    <property type="entry name" value="LysM"/>
    <property type="match status" value="2"/>
</dbReference>
<keyword evidence="7" id="KW-1185">Reference proteome</keyword>
<keyword evidence="1" id="KW-0147">Chitin-binding</keyword>
<evidence type="ECO:0000256" key="1">
    <source>
        <dbReference type="ARBA" id="ARBA00022669"/>
    </source>
</evidence>
<sequence length="239" mass="25672">MARFMLTIPQLAQTARACGWVGQDTMCDWKQLTATGYRYCVRTPDYEDPTPPSTSTTTTAPAAPTATSPVLPGQPANCVKWYTVKGMSRRRKGRAAANATAEGDSCATVENAMFITHAQFLEWNPEVSDDCGTGFWLGYGYCVGTSDDSPTRSSSVASSTTTTTATPAPSPTQDNNAPSACNSWSQAQEGDYCALFADRNGVTPEQLYEWNSVLGSDGSSCNTMFWATYWYCVGVSASP</sequence>
<dbReference type="PROSITE" id="PS51782">
    <property type="entry name" value="LYSM"/>
    <property type="match status" value="1"/>
</dbReference>
<evidence type="ECO:0000256" key="2">
    <source>
        <dbReference type="ARBA" id="ARBA00023026"/>
    </source>
</evidence>
<dbReference type="InterPro" id="IPR018392">
    <property type="entry name" value="LysM"/>
</dbReference>
<keyword evidence="4" id="KW-0732">Signal</keyword>
<feature type="compositionally biased region" description="Low complexity" evidence="3">
    <location>
        <begin position="53"/>
        <end position="69"/>
    </location>
</feature>
<feature type="chain" id="PRO_5045713136" description="LysM domain-containing protein" evidence="4">
    <location>
        <begin position="18"/>
        <end position="239"/>
    </location>
</feature>
<feature type="region of interest" description="Disordered" evidence="3">
    <location>
        <begin position="150"/>
        <end position="183"/>
    </location>
</feature>
<evidence type="ECO:0000256" key="4">
    <source>
        <dbReference type="SAM" id="SignalP"/>
    </source>
</evidence>
<comment type="caution">
    <text evidence="6">The sequence shown here is derived from an EMBL/GenBank/DDBJ whole genome shotgun (WGS) entry which is preliminary data.</text>
</comment>
<feature type="signal peptide" evidence="4">
    <location>
        <begin position="1"/>
        <end position="17"/>
    </location>
</feature>
<evidence type="ECO:0000256" key="3">
    <source>
        <dbReference type="SAM" id="MobiDB-lite"/>
    </source>
</evidence>
<reference evidence="6 7" key="1">
    <citation type="submission" date="2024-02" db="EMBL/GenBank/DDBJ databases">
        <title>De novo assembly and annotation of 12 fungi associated with fruit tree decline syndrome in Ontario, Canada.</title>
        <authorList>
            <person name="Sulman M."/>
            <person name="Ellouze W."/>
            <person name="Ilyukhin E."/>
        </authorList>
    </citation>
    <scope>NUCLEOTIDE SEQUENCE [LARGE SCALE GENOMIC DNA]</scope>
    <source>
        <strain evidence="6 7">FDS-637</strain>
    </source>
</reference>
<protein>
    <recommendedName>
        <fullName evidence="5">LysM domain-containing protein</fullName>
    </recommendedName>
</protein>
<dbReference type="Proteomes" id="UP001430584">
    <property type="component" value="Unassembled WGS sequence"/>
</dbReference>
<dbReference type="EMBL" id="JAJVCZ030000007">
    <property type="protein sequence ID" value="KAL0257641.1"/>
    <property type="molecule type" value="Genomic_DNA"/>
</dbReference>
<organism evidence="6 7">
    <name type="scientific">Diplodia seriata</name>
    <dbReference type="NCBI Taxonomy" id="420778"/>
    <lineage>
        <taxon>Eukaryota</taxon>
        <taxon>Fungi</taxon>
        <taxon>Dikarya</taxon>
        <taxon>Ascomycota</taxon>
        <taxon>Pezizomycotina</taxon>
        <taxon>Dothideomycetes</taxon>
        <taxon>Dothideomycetes incertae sedis</taxon>
        <taxon>Botryosphaeriales</taxon>
        <taxon>Botryosphaeriaceae</taxon>
        <taxon>Diplodia</taxon>
    </lineage>
</organism>
<keyword evidence="2" id="KW-0843">Virulence</keyword>
<evidence type="ECO:0000313" key="7">
    <source>
        <dbReference type="Proteomes" id="UP001430584"/>
    </source>
</evidence>
<dbReference type="Gene3D" id="3.10.350.10">
    <property type="entry name" value="LysM domain"/>
    <property type="match status" value="2"/>
</dbReference>
<proteinExistence type="predicted"/>
<dbReference type="PANTHER" id="PTHR34997">
    <property type="entry name" value="AM15"/>
    <property type="match status" value="1"/>
</dbReference>
<name>A0ABR3CBI1_9PEZI</name>
<feature type="domain" description="LysM" evidence="5">
    <location>
        <begin position="183"/>
        <end position="233"/>
    </location>
</feature>
<feature type="compositionally biased region" description="Low complexity" evidence="3">
    <location>
        <begin position="150"/>
        <end position="167"/>
    </location>
</feature>
<dbReference type="InterPro" id="IPR052210">
    <property type="entry name" value="LysM1-like"/>
</dbReference>
<dbReference type="Pfam" id="PF01476">
    <property type="entry name" value="LysM"/>
    <property type="match status" value="1"/>
</dbReference>
<dbReference type="GeneID" id="92010889"/>
<dbReference type="RefSeq" id="XP_066630670.1">
    <property type="nucleotide sequence ID" value="XM_066778233.1"/>
</dbReference>
<feature type="region of interest" description="Disordered" evidence="3">
    <location>
        <begin position="48"/>
        <end position="71"/>
    </location>
</feature>
<dbReference type="PANTHER" id="PTHR34997:SF1">
    <property type="entry name" value="PEPTIDOGLYCAN-BINDING LYSIN DOMAIN"/>
    <property type="match status" value="1"/>
</dbReference>
<evidence type="ECO:0000259" key="5">
    <source>
        <dbReference type="PROSITE" id="PS51782"/>
    </source>
</evidence>
<accession>A0ABR3CBI1</accession>
<dbReference type="InterPro" id="IPR036779">
    <property type="entry name" value="LysM_dom_sf"/>
</dbReference>
<feature type="compositionally biased region" description="Polar residues" evidence="3">
    <location>
        <begin position="173"/>
        <end position="183"/>
    </location>
</feature>
<gene>
    <name evidence="6" type="ORF">SLS55_006804</name>
</gene>